<name>A0A813DRT7_POLGL</name>
<proteinExistence type="predicted"/>
<dbReference type="Proteomes" id="UP000654075">
    <property type="component" value="Unassembled WGS sequence"/>
</dbReference>
<keyword evidence="3" id="KW-1185">Reference proteome</keyword>
<gene>
    <name evidence="2" type="ORF">PGLA1383_LOCUS9338</name>
</gene>
<comment type="caution">
    <text evidence="2">The sequence shown here is derived from an EMBL/GenBank/DDBJ whole genome shotgun (WGS) entry which is preliminary data.</text>
</comment>
<evidence type="ECO:0000313" key="2">
    <source>
        <dbReference type="EMBL" id="CAE8590621.1"/>
    </source>
</evidence>
<feature type="transmembrane region" description="Helical" evidence="1">
    <location>
        <begin position="85"/>
        <end position="106"/>
    </location>
</feature>
<protein>
    <submittedName>
        <fullName evidence="2">Uncharacterized protein</fullName>
    </submittedName>
</protein>
<evidence type="ECO:0000256" key="1">
    <source>
        <dbReference type="SAM" id="Phobius"/>
    </source>
</evidence>
<feature type="transmembrane region" description="Helical" evidence="1">
    <location>
        <begin position="16"/>
        <end position="39"/>
    </location>
</feature>
<dbReference type="EMBL" id="CAJNNV010004373">
    <property type="protein sequence ID" value="CAE8590621.1"/>
    <property type="molecule type" value="Genomic_DNA"/>
</dbReference>
<organism evidence="2 3">
    <name type="scientific">Polarella glacialis</name>
    <name type="common">Dinoflagellate</name>
    <dbReference type="NCBI Taxonomy" id="89957"/>
    <lineage>
        <taxon>Eukaryota</taxon>
        <taxon>Sar</taxon>
        <taxon>Alveolata</taxon>
        <taxon>Dinophyceae</taxon>
        <taxon>Suessiales</taxon>
        <taxon>Suessiaceae</taxon>
        <taxon>Polarella</taxon>
    </lineage>
</organism>
<dbReference type="AlphaFoldDB" id="A0A813DRT7"/>
<sequence>MLATKLEAMKQKMMDAALVCLIMLIDVGTLGLLMAFVLVGDHINQAVRLGWLFFVFWGILYTMLIARSHGFYFGLSSLPLPSVAFSVNALILGRLLTMPITPWFFWLSNSRMLVRICASMINPPRPQLPAGAPPPEVAKGHLHHQPLQSCSLRLELKGFGPFAQKSWRGAWSSPQAACCGD</sequence>
<keyword evidence="1" id="KW-1133">Transmembrane helix</keyword>
<keyword evidence="1" id="KW-0812">Transmembrane</keyword>
<reference evidence="2" key="1">
    <citation type="submission" date="2021-02" db="EMBL/GenBank/DDBJ databases">
        <authorList>
            <person name="Dougan E. K."/>
            <person name="Rhodes N."/>
            <person name="Thang M."/>
            <person name="Chan C."/>
        </authorList>
    </citation>
    <scope>NUCLEOTIDE SEQUENCE</scope>
</reference>
<accession>A0A813DRT7</accession>
<keyword evidence="1" id="KW-0472">Membrane</keyword>
<evidence type="ECO:0000313" key="3">
    <source>
        <dbReference type="Proteomes" id="UP000654075"/>
    </source>
</evidence>
<feature type="transmembrane region" description="Helical" evidence="1">
    <location>
        <begin position="51"/>
        <end position="73"/>
    </location>
</feature>